<keyword evidence="5" id="KW-0961">Cell wall biogenesis/degradation</keyword>
<dbReference type="UniPathway" id="UPA00219"/>
<dbReference type="GO" id="GO:0008360">
    <property type="term" value="P:regulation of cell shape"/>
    <property type="evidence" value="ECO:0007669"/>
    <property type="project" value="UniProtKB-KW"/>
</dbReference>
<keyword evidence="6" id="KW-0175">Coiled coil</keyword>
<evidence type="ECO:0000256" key="4">
    <source>
        <dbReference type="ARBA" id="ARBA00022984"/>
    </source>
</evidence>
<protein>
    <submittedName>
        <fullName evidence="7">Uncharacterized protein</fullName>
    </submittedName>
</protein>
<evidence type="ECO:0000313" key="8">
    <source>
        <dbReference type="Proteomes" id="UP000177869"/>
    </source>
</evidence>
<keyword evidence="3" id="KW-0133">Cell shape</keyword>
<evidence type="ECO:0000256" key="2">
    <source>
        <dbReference type="ARBA" id="ARBA00022679"/>
    </source>
</evidence>
<dbReference type="GO" id="GO:0016740">
    <property type="term" value="F:transferase activity"/>
    <property type="evidence" value="ECO:0007669"/>
    <property type="project" value="UniProtKB-KW"/>
</dbReference>
<dbReference type="Proteomes" id="UP000177869">
    <property type="component" value="Unassembled WGS sequence"/>
</dbReference>
<comment type="pathway">
    <text evidence="1">Cell wall biogenesis; peptidoglycan biosynthesis.</text>
</comment>
<dbReference type="STRING" id="1801732.A2814_00230"/>
<evidence type="ECO:0000313" key="7">
    <source>
        <dbReference type="EMBL" id="OGI59729.1"/>
    </source>
</evidence>
<name>A0A1F6UQU5_9BACT</name>
<dbReference type="Gene3D" id="2.40.440.10">
    <property type="entry name" value="L,D-transpeptidase catalytic domain-like"/>
    <property type="match status" value="1"/>
</dbReference>
<keyword evidence="4" id="KW-0573">Peptidoglycan synthesis</keyword>
<evidence type="ECO:0000256" key="6">
    <source>
        <dbReference type="SAM" id="Coils"/>
    </source>
</evidence>
<dbReference type="SUPFAM" id="SSF141523">
    <property type="entry name" value="L,D-transpeptidase catalytic domain-like"/>
    <property type="match status" value="1"/>
</dbReference>
<dbReference type="InterPro" id="IPR038063">
    <property type="entry name" value="Transpep_catalytic_dom"/>
</dbReference>
<evidence type="ECO:0000256" key="1">
    <source>
        <dbReference type="ARBA" id="ARBA00004752"/>
    </source>
</evidence>
<evidence type="ECO:0000256" key="3">
    <source>
        <dbReference type="ARBA" id="ARBA00022960"/>
    </source>
</evidence>
<dbReference type="GO" id="GO:0009252">
    <property type="term" value="P:peptidoglycan biosynthetic process"/>
    <property type="evidence" value="ECO:0007669"/>
    <property type="project" value="UniProtKB-UniPathway"/>
</dbReference>
<evidence type="ECO:0000256" key="5">
    <source>
        <dbReference type="ARBA" id="ARBA00023316"/>
    </source>
</evidence>
<proteinExistence type="predicted"/>
<keyword evidence="2" id="KW-0808">Transferase</keyword>
<dbReference type="EMBL" id="MFTI01000027">
    <property type="protein sequence ID" value="OGI59729.1"/>
    <property type="molecule type" value="Genomic_DNA"/>
</dbReference>
<organism evidence="7 8">
    <name type="scientific">Candidatus Nomurabacteria bacterium RIFCSPHIGHO2_01_FULL_38_19</name>
    <dbReference type="NCBI Taxonomy" id="1801732"/>
    <lineage>
        <taxon>Bacteria</taxon>
        <taxon>Candidatus Nomuraibacteriota</taxon>
    </lineage>
</organism>
<reference evidence="7 8" key="1">
    <citation type="journal article" date="2016" name="Nat. Commun.">
        <title>Thousands of microbial genomes shed light on interconnected biogeochemical processes in an aquifer system.</title>
        <authorList>
            <person name="Anantharaman K."/>
            <person name="Brown C.T."/>
            <person name="Hug L.A."/>
            <person name="Sharon I."/>
            <person name="Castelle C.J."/>
            <person name="Probst A.J."/>
            <person name="Thomas B.C."/>
            <person name="Singh A."/>
            <person name="Wilkins M.J."/>
            <person name="Karaoz U."/>
            <person name="Brodie E.L."/>
            <person name="Williams K.H."/>
            <person name="Hubbard S.S."/>
            <person name="Banfield J.F."/>
        </authorList>
    </citation>
    <scope>NUCLEOTIDE SEQUENCE [LARGE SCALE GENOMIC DNA]</scope>
</reference>
<gene>
    <name evidence="7" type="ORF">A2814_00230</name>
</gene>
<sequence>MKYSNLEEVALRDPETVAYETTVEELEKKIRLLDLEIKELEATRAEAEEIGLNTETGAINIANLIKVTSKEDEEEIKQESPQTTVSEAVEAGVIESLNDKTIVLPAKEKTTGLQRVRRKVRNILLGLFVVANFGANTSFMPKKSMEARAYDSIEVKDLKAWEQLKLFQDEINKLNNIRIINEANKNSNKMYLIVDKSVGLAHLYQGDNLISTYEVGTGQRTGDDQTKTIVADKKVYWDKGNKQTGAGIYTVNKRGKYEGSTSFTMLNEREIEVPTAFHKAPSVRNIFFNNRNIADNRMSNGCFNFQARSLDDLGRQKGFGKGTRVYVLPDNPHNKFQIVDGELRFISNEQNVNRTIRPYEAKPIILKAENVNDHGKEFLQTISKVKVELMGLYPTVSNDVYNQLAKIAYGIFGQESSFGTYGGARGQYGKITDLVGAILGKNVSAGVTQIRITSINPKIKEAFDIKTTEDLFDDKKAGVATMSLLLDIYTTNIPDDQKPNFIYLTAFYYNNPQGSKKTMGTNEKSDSVYVKKVLGYTERVTVYCQVPN</sequence>
<feature type="coiled-coil region" evidence="6">
    <location>
        <begin position="23"/>
        <end position="50"/>
    </location>
</feature>
<dbReference type="AlphaFoldDB" id="A0A1F6UQU5"/>
<comment type="caution">
    <text evidence="7">The sequence shown here is derived from an EMBL/GenBank/DDBJ whole genome shotgun (WGS) entry which is preliminary data.</text>
</comment>
<accession>A0A1F6UQU5</accession>
<dbReference type="GO" id="GO:0071555">
    <property type="term" value="P:cell wall organization"/>
    <property type="evidence" value="ECO:0007669"/>
    <property type="project" value="UniProtKB-KW"/>
</dbReference>
<dbReference type="InterPro" id="IPR005490">
    <property type="entry name" value="LD_TPept_cat_dom"/>
</dbReference>
<dbReference type="CDD" id="cd16913">
    <property type="entry name" value="YkuD_like"/>
    <property type="match status" value="1"/>
</dbReference>